<gene>
    <name evidence="2" type="ORF">MAR_004599</name>
</gene>
<proteinExistence type="predicted"/>
<dbReference type="EMBL" id="CP111020">
    <property type="protein sequence ID" value="WAR14494.1"/>
    <property type="molecule type" value="Genomic_DNA"/>
</dbReference>
<feature type="non-terminal residue" evidence="2">
    <location>
        <position position="1"/>
    </location>
</feature>
<evidence type="ECO:0000313" key="3">
    <source>
        <dbReference type="Proteomes" id="UP001164746"/>
    </source>
</evidence>
<name>A0ABY7F170_MYAAR</name>
<keyword evidence="1" id="KW-0812">Transmembrane</keyword>
<dbReference type="Proteomes" id="UP001164746">
    <property type="component" value="Chromosome 9"/>
</dbReference>
<feature type="transmembrane region" description="Helical" evidence="1">
    <location>
        <begin position="67"/>
        <end position="88"/>
    </location>
</feature>
<protein>
    <submittedName>
        <fullName evidence="2">S35E2-like protein</fullName>
    </submittedName>
</protein>
<keyword evidence="3" id="KW-1185">Reference proteome</keyword>
<sequence length="139" mass="15926">MTHIINLPRVNLCPTQKMPTNSEKLNPFHMVDMALEKAKLLPATNAIIIKESSDLDDKKGLMNPRAMLFLVMWYFFSFCTLFLNKYILSTLQGDPTLLGAMQMVMTTSLGFLQMYLPLGFYTNVNRAGKPPNFWRNMVI</sequence>
<keyword evidence="1" id="KW-1133">Transmembrane helix</keyword>
<evidence type="ECO:0000256" key="1">
    <source>
        <dbReference type="SAM" id="Phobius"/>
    </source>
</evidence>
<evidence type="ECO:0000313" key="2">
    <source>
        <dbReference type="EMBL" id="WAR14494.1"/>
    </source>
</evidence>
<feature type="transmembrane region" description="Helical" evidence="1">
    <location>
        <begin position="100"/>
        <end position="121"/>
    </location>
</feature>
<reference evidence="2" key="1">
    <citation type="submission" date="2022-11" db="EMBL/GenBank/DDBJ databases">
        <title>Centuries of genome instability and evolution in soft-shell clam transmissible cancer (bioRxiv).</title>
        <authorList>
            <person name="Hart S.F.M."/>
            <person name="Yonemitsu M.A."/>
            <person name="Giersch R.M."/>
            <person name="Beal B.F."/>
            <person name="Arriagada G."/>
            <person name="Davis B.W."/>
            <person name="Ostrander E.A."/>
            <person name="Goff S.P."/>
            <person name="Metzger M.J."/>
        </authorList>
    </citation>
    <scope>NUCLEOTIDE SEQUENCE</scope>
    <source>
        <strain evidence="2">MELC-2E11</strain>
        <tissue evidence="2">Siphon/mantle</tissue>
    </source>
</reference>
<accession>A0ABY7F170</accession>
<organism evidence="2 3">
    <name type="scientific">Mya arenaria</name>
    <name type="common">Soft-shell clam</name>
    <dbReference type="NCBI Taxonomy" id="6604"/>
    <lineage>
        <taxon>Eukaryota</taxon>
        <taxon>Metazoa</taxon>
        <taxon>Spiralia</taxon>
        <taxon>Lophotrochozoa</taxon>
        <taxon>Mollusca</taxon>
        <taxon>Bivalvia</taxon>
        <taxon>Autobranchia</taxon>
        <taxon>Heteroconchia</taxon>
        <taxon>Euheterodonta</taxon>
        <taxon>Imparidentia</taxon>
        <taxon>Neoheterodontei</taxon>
        <taxon>Myida</taxon>
        <taxon>Myoidea</taxon>
        <taxon>Myidae</taxon>
        <taxon>Mya</taxon>
    </lineage>
</organism>
<keyword evidence="1" id="KW-0472">Membrane</keyword>